<accession>A0ABN1Y174</accession>
<proteinExistence type="predicted"/>
<organism evidence="1 2">
    <name type="scientific">Pseudonocardia kongjuensis</name>
    <dbReference type="NCBI Taxonomy" id="102227"/>
    <lineage>
        <taxon>Bacteria</taxon>
        <taxon>Bacillati</taxon>
        <taxon>Actinomycetota</taxon>
        <taxon>Actinomycetes</taxon>
        <taxon>Pseudonocardiales</taxon>
        <taxon>Pseudonocardiaceae</taxon>
        <taxon>Pseudonocardia</taxon>
    </lineage>
</organism>
<protein>
    <recommendedName>
        <fullName evidence="3">CopG family transcriptional regulator</fullName>
    </recommendedName>
</protein>
<keyword evidence="2" id="KW-1185">Reference proteome</keyword>
<evidence type="ECO:0000313" key="2">
    <source>
        <dbReference type="Proteomes" id="UP001501414"/>
    </source>
</evidence>
<evidence type="ECO:0008006" key="3">
    <source>
        <dbReference type="Google" id="ProtNLM"/>
    </source>
</evidence>
<dbReference type="EMBL" id="BAAAJK010000027">
    <property type="protein sequence ID" value="GAA1395132.1"/>
    <property type="molecule type" value="Genomic_DNA"/>
</dbReference>
<name>A0ABN1Y174_9PSEU</name>
<dbReference type="Proteomes" id="UP001501414">
    <property type="component" value="Unassembled WGS sequence"/>
</dbReference>
<reference evidence="1 2" key="1">
    <citation type="journal article" date="2019" name="Int. J. Syst. Evol. Microbiol.">
        <title>The Global Catalogue of Microorganisms (GCM) 10K type strain sequencing project: providing services to taxonomists for standard genome sequencing and annotation.</title>
        <authorList>
            <consortium name="The Broad Institute Genomics Platform"/>
            <consortium name="The Broad Institute Genome Sequencing Center for Infectious Disease"/>
            <person name="Wu L."/>
            <person name="Ma J."/>
        </authorList>
    </citation>
    <scope>NUCLEOTIDE SEQUENCE [LARGE SCALE GENOMIC DNA]</scope>
    <source>
        <strain evidence="1 2">JCM 11896</strain>
    </source>
</reference>
<evidence type="ECO:0000313" key="1">
    <source>
        <dbReference type="EMBL" id="GAA1395132.1"/>
    </source>
</evidence>
<gene>
    <name evidence="1" type="ORF">GCM10009613_44370</name>
</gene>
<sequence length="150" mass="16678">MVSVLVEDLPPATSEFLSRRARRSGAPSVAEHVRHELITLARNHDPVDQVVQIMEETRPHALEPEIDADAVVLADTYRLPADVWTTLCRRAAASHAAVSEYVHGELVRMARHPTVDDAMWELGEIQAADPSLEIDVDEVHKAIRHARGLD</sequence>
<dbReference type="RefSeq" id="WP_344025577.1">
    <property type="nucleotide sequence ID" value="NZ_BAAAJK010000027.1"/>
</dbReference>
<comment type="caution">
    <text evidence="1">The sequence shown here is derived from an EMBL/GenBank/DDBJ whole genome shotgun (WGS) entry which is preliminary data.</text>
</comment>